<dbReference type="InterPro" id="IPR055518">
    <property type="entry name" value="DUF7092"/>
</dbReference>
<keyword evidence="1 6" id="KW-0645">Protease</keyword>
<dbReference type="Pfam" id="PF23368">
    <property type="entry name" value="DUF7092"/>
    <property type="match status" value="1"/>
</dbReference>
<keyword evidence="4 6" id="KW-0862">Zinc</keyword>
<dbReference type="InterPro" id="IPR051156">
    <property type="entry name" value="Mito/Outer_Membr_Metalloprot"/>
</dbReference>
<feature type="domain" description="DUF7092" evidence="9">
    <location>
        <begin position="8"/>
        <end position="58"/>
    </location>
</feature>
<dbReference type="CDD" id="cd07332">
    <property type="entry name" value="M48C_Oma1_like"/>
    <property type="match status" value="1"/>
</dbReference>
<dbReference type="AlphaFoldDB" id="A0A845AFS7"/>
<keyword evidence="7" id="KW-0472">Membrane</keyword>
<dbReference type="PANTHER" id="PTHR22726">
    <property type="entry name" value="METALLOENDOPEPTIDASE OMA1"/>
    <property type="match status" value="1"/>
</dbReference>
<evidence type="ECO:0000256" key="7">
    <source>
        <dbReference type="SAM" id="Phobius"/>
    </source>
</evidence>
<evidence type="ECO:0000256" key="2">
    <source>
        <dbReference type="ARBA" id="ARBA00022723"/>
    </source>
</evidence>
<evidence type="ECO:0000256" key="4">
    <source>
        <dbReference type="ARBA" id="ARBA00022833"/>
    </source>
</evidence>
<dbReference type="GO" id="GO:0004222">
    <property type="term" value="F:metalloendopeptidase activity"/>
    <property type="evidence" value="ECO:0007669"/>
    <property type="project" value="InterPro"/>
</dbReference>
<evidence type="ECO:0000259" key="8">
    <source>
        <dbReference type="Pfam" id="PF01435"/>
    </source>
</evidence>
<evidence type="ECO:0000313" key="11">
    <source>
        <dbReference type="Proteomes" id="UP000439780"/>
    </source>
</evidence>
<organism evidence="10 11">
    <name type="scientific">Qipengyuania algicida</name>
    <dbReference type="NCBI Taxonomy" id="1836209"/>
    <lineage>
        <taxon>Bacteria</taxon>
        <taxon>Pseudomonadati</taxon>
        <taxon>Pseudomonadota</taxon>
        <taxon>Alphaproteobacteria</taxon>
        <taxon>Sphingomonadales</taxon>
        <taxon>Erythrobacteraceae</taxon>
        <taxon>Qipengyuania</taxon>
    </lineage>
</organism>
<keyword evidence="3 6" id="KW-0378">Hydrolase</keyword>
<dbReference type="GO" id="GO:0046872">
    <property type="term" value="F:metal ion binding"/>
    <property type="evidence" value="ECO:0007669"/>
    <property type="project" value="UniProtKB-KW"/>
</dbReference>
<evidence type="ECO:0000256" key="5">
    <source>
        <dbReference type="ARBA" id="ARBA00023049"/>
    </source>
</evidence>
<feature type="domain" description="Peptidase M48" evidence="8">
    <location>
        <begin position="175"/>
        <end position="323"/>
    </location>
</feature>
<feature type="transmembrane region" description="Helical" evidence="7">
    <location>
        <begin position="104"/>
        <end position="126"/>
    </location>
</feature>
<dbReference type="InterPro" id="IPR001915">
    <property type="entry name" value="Peptidase_M48"/>
</dbReference>
<evidence type="ECO:0000256" key="6">
    <source>
        <dbReference type="RuleBase" id="RU003983"/>
    </source>
</evidence>
<accession>A0A845AFS7</accession>
<evidence type="ECO:0000259" key="9">
    <source>
        <dbReference type="Pfam" id="PF23368"/>
    </source>
</evidence>
<dbReference type="GO" id="GO:0051603">
    <property type="term" value="P:proteolysis involved in protein catabolic process"/>
    <property type="evidence" value="ECO:0007669"/>
    <property type="project" value="TreeGrafter"/>
</dbReference>
<gene>
    <name evidence="10" type="ORF">GRI58_11265</name>
</gene>
<dbReference type="OrthoDB" id="9810445at2"/>
<dbReference type="GO" id="GO:0016020">
    <property type="term" value="C:membrane"/>
    <property type="evidence" value="ECO:0007669"/>
    <property type="project" value="TreeGrafter"/>
</dbReference>
<comment type="caution">
    <text evidence="10">The sequence shown here is derived from an EMBL/GenBank/DDBJ whole genome shotgun (WGS) entry which is preliminary data.</text>
</comment>
<sequence>MSDPNDAVSAVWYDGVNALRHQGEVHWDRPAVLQLVESNGELLECPLDDLRFAEVIGNRRIYSRSSIPDFRLRLPRELPEDLARLLPAASVYGKWIDRFGLWRAAAVLAVFSAACAALFMTAPQWLGPMIPWSWEQRLGDAMVGNFGNRLCSTPQSDRALAKLLGEIDPGDRRIRVGIANIGIVNAVTLPGGHILLFNGIIQQAKSPDELAGVLAHEVGHVQERHVMTALLRQFGLSILLSGANTNVGNTAFGVASMSYSRAAERQADADARASLARADISPMGAANFFARMANKTGDDGDDASIASWLASHPSSVEREKEFRSSAVSGKKYHPALTPQEFAALKSACKNDKDVQGFDFF</sequence>
<reference evidence="10 11" key="1">
    <citation type="submission" date="2019-12" db="EMBL/GenBank/DDBJ databases">
        <title>Genomic-based taxomic classification of the family Erythrobacteraceae.</title>
        <authorList>
            <person name="Xu L."/>
        </authorList>
    </citation>
    <scope>NUCLEOTIDE SEQUENCE [LARGE SCALE GENOMIC DNA]</scope>
    <source>
        <strain evidence="10 11">KEMB 9005-328</strain>
    </source>
</reference>
<keyword evidence="11" id="KW-1185">Reference proteome</keyword>
<dbReference type="Gene3D" id="3.30.2010.10">
    <property type="entry name" value="Metalloproteases ('zincins'), catalytic domain"/>
    <property type="match status" value="1"/>
</dbReference>
<keyword evidence="7" id="KW-0812">Transmembrane</keyword>
<keyword evidence="5 6" id="KW-0482">Metalloprotease</keyword>
<proteinExistence type="inferred from homology"/>
<keyword evidence="2" id="KW-0479">Metal-binding</keyword>
<comment type="cofactor">
    <cofactor evidence="6">
        <name>Zn(2+)</name>
        <dbReference type="ChEBI" id="CHEBI:29105"/>
    </cofactor>
    <text evidence="6">Binds 1 zinc ion per subunit.</text>
</comment>
<evidence type="ECO:0000256" key="3">
    <source>
        <dbReference type="ARBA" id="ARBA00022801"/>
    </source>
</evidence>
<protein>
    <submittedName>
        <fullName evidence="10">M48 family metalloprotease</fullName>
    </submittedName>
</protein>
<dbReference type="Proteomes" id="UP000439780">
    <property type="component" value="Unassembled WGS sequence"/>
</dbReference>
<evidence type="ECO:0000313" key="10">
    <source>
        <dbReference type="EMBL" id="MXP29402.1"/>
    </source>
</evidence>
<dbReference type="EMBL" id="WTYA01000008">
    <property type="protein sequence ID" value="MXP29402.1"/>
    <property type="molecule type" value="Genomic_DNA"/>
</dbReference>
<name>A0A845AFS7_9SPHN</name>
<keyword evidence="7" id="KW-1133">Transmembrane helix</keyword>
<evidence type="ECO:0000256" key="1">
    <source>
        <dbReference type="ARBA" id="ARBA00022670"/>
    </source>
</evidence>
<dbReference type="Pfam" id="PF01435">
    <property type="entry name" value="Peptidase_M48"/>
    <property type="match status" value="1"/>
</dbReference>
<dbReference type="RefSeq" id="WP_160753702.1">
    <property type="nucleotide sequence ID" value="NZ_WTYA01000008.1"/>
</dbReference>
<dbReference type="PANTHER" id="PTHR22726:SF1">
    <property type="entry name" value="METALLOENDOPEPTIDASE OMA1, MITOCHONDRIAL"/>
    <property type="match status" value="1"/>
</dbReference>
<comment type="similarity">
    <text evidence="6">Belongs to the peptidase M48 family.</text>
</comment>